<evidence type="ECO:0000259" key="1">
    <source>
        <dbReference type="Pfam" id="PF03205"/>
    </source>
</evidence>
<dbReference type="Gene3D" id="3.40.50.300">
    <property type="entry name" value="P-loop containing nucleotide triphosphate hydrolases"/>
    <property type="match status" value="1"/>
</dbReference>
<accession>A0A9E2F0G9</accession>
<dbReference type="AlphaFoldDB" id="A0A9E2F0G9"/>
<dbReference type="Pfam" id="PF03205">
    <property type="entry name" value="MobB"/>
    <property type="match status" value="1"/>
</dbReference>
<comment type="caution">
    <text evidence="2">The sequence shown here is derived from an EMBL/GenBank/DDBJ whole genome shotgun (WGS) entry which is preliminary data.</text>
</comment>
<organism evidence="2 3">
    <name type="scientific">Psychracetigena formicireducens</name>
    <dbReference type="NCBI Taxonomy" id="2986056"/>
    <lineage>
        <taxon>Bacteria</taxon>
        <taxon>Bacillati</taxon>
        <taxon>Candidatus Lithacetigenota</taxon>
        <taxon>Candidatus Psychracetigena</taxon>
    </lineage>
</organism>
<feature type="domain" description="Molybdopterin-guanine dinucleotide biosynthesis protein B (MobB)" evidence="1">
    <location>
        <begin position="3"/>
        <end position="125"/>
    </location>
</feature>
<dbReference type="EMBL" id="QLTW01000004">
    <property type="protein sequence ID" value="MBT9144329.1"/>
    <property type="molecule type" value="Genomic_DNA"/>
</dbReference>
<dbReference type="SUPFAM" id="SSF52540">
    <property type="entry name" value="P-loop containing nucleoside triphosphate hydrolases"/>
    <property type="match status" value="1"/>
</dbReference>
<dbReference type="PANTHER" id="PTHR40072">
    <property type="entry name" value="MOLYBDOPTERIN-GUANINE DINUCLEOTIDE BIOSYNTHESIS ADAPTER PROTEIN-RELATED"/>
    <property type="match status" value="1"/>
</dbReference>
<dbReference type="InterPro" id="IPR004435">
    <property type="entry name" value="MobB_dom"/>
</dbReference>
<dbReference type="InterPro" id="IPR052539">
    <property type="entry name" value="MGD_biosynthesis_adapter"/>
</dbReference>
<dbReference type="GO" id="GO:0005525">
    <property type="term" value="F:GTP binding"/>
    <property type="evidence" value="ECO:0007669"/>
    <property type="project" value="InterPro"/>
</dbReference>
<dbReference type="PANTHER" id="PTHR40072:SF1">
    <property type="entry name" value="MOLYBDOPTERIN-GUANINE DINUCLEOTIDE BIOSYNTHESIS ADAPTER PROTEIN"/>
    <property type="match status" value="1"/>
</dbReference>
<name>A0A9E2F0G9_PSYF1</name>
<evidence type="ECO:0000313" key="2">
    <source>
        <dbReference type="EMBL" id="MBT9144329.1"/>
    </source>
</evidence>
<sequence length="166" mass="18208">MKVVIVFGQHKSGKTTVVESLIRGITGKGFSVASIKDIHSPDFEPDSQGTDTFRHVSAGSTLTVGLGLHKTAIFAPWRIKIDKLLQYIECDYLVIEGNLPVEGVKIFCAHSPEELPINDRSIIAISGLASNLITNSSNIPIFHPIFQEEELVNLVLENSKDIEKIV</sequence>
<dbReference type="InterPro" id="IPR027417">
    <property type="entry name" value="P-loop_NTPase"/>
</dbReference>
<protein>
    <recommendedName>
        <fullName evidence="1">Molybdopterin-guanine dinucleotide biosynthesis protein B (MobB) domain-containing protein</fullName>
    </recommendedName>
</protein>
<dbReference type="GO" id="GO:0006777">
    <property type="term" value="P:Mo-molybdopterin cofactor biosynthetic process"/>
    <property type="evidence" value="ECO:0007669"/>
    <property type="project" value="InterPro"/>
</dbReference>
<dbReference type="Proteomes" id="UP000811545">
    <property type="component" value="Unassembled WGS sequence"/>
</dbReference>
<gene>
    <name evidence="2" type="ORF">DDT42_00164</name>
</gene>
<proteinExistence type="predicted"/>
<reference evidence="2 3" key="1">
    <citation type="journal article" date="2021" name="bioRxiv">
        <title>Unique metabolic strategies in Hadean analogues reveal hints for primordial physiology.</title>
        <authorList>
            <person name="Nobu M.K."/>
            <person name="Nakai R."/>
            <person name="Tamazawa S."/>
            <person name="Mori H."/>
            <person name="Toyoda A."/>
            <person name="Ijiri A."/>
            <person name="Suzuki S."/>
            <person name="Kurokawa K."/>
            <person name="Kamagata Y."/>
            <person name="Tamaki H."/>
        </authorList>
    </citation>
    <scope>NUCLEOTIDE SEQUENCE [LARGE SCALE GENOMIC DNA]</scope>
    <source>
        <strain evidence="2">BS525</strain>
    </source>
</reference>
<evidence type="ECO:0000313" key="3">
    <source>
        <dbReference type="Proteomes" id="UP000811545"/>
    </source>
</evidence>